<dbReference type="Gene3D" id="2.40.50.120">
    <property type="match status" value="1"/>
</dbReference>
<dbReference type="Gene3D" id="1.20.50.70">
    <property type="match status" value="1"/>
</dbReference>
<dbReference type="InterPro" id="IPR002890">
    <property type="entry name" value="MG2"/>
</dbReference>
<keyword evidence="8" id="KW-1015">Disulfide bond</keyword>
<dbReference type="Pfam" id="PF17790">
    <property type="entry name" value="MG1"/>
    <property type="match status" value="1"/>
</dbReference>
<dbReference type="InterPro" id="IPR001840">
    <property type="entry name" value="Anaphylatoxn_comp_syst_dom"/>
</dbReference>
<dbReference type="InterPro" id="IPR018933">
    <property type="entry name" value="Netrin_module_non-TIMP"/>
</dbReference>
<dbReference type="SUPFAM" id="SSF49410">
    <property type="entry name" value="Alpha-macroglobulin receptor domain"/>
    <property type="match status" value="1"/>
</dbReference>
<keyword evidence="6" id="KW-0180">Complement pathway</keyword>
<dbReference type="InterPro" id="IPR047565">
    <property type="entry name" value="Alpha-macroglob_thiol-ester_cl"/>
</dbReference>
<dbReference type="InterPro" id="IPR036595">
    <property type="entry name" value="A-macroglobulin_rcpt-bd_sf"/>
</dbReference>
<evidence type="ECO:0008006" key="15">
    <source>
        <dbReference type="Google" id="ProtNLM"/>
    </source>
</evidence>
<dbReference type="GO" id="GO:0006958">
    <property type="term" value="P:complement activation, classical pathway"/>
    <property type="evidence" value="ECO:0007669"/>
    <property type="project" value="UniProtKB-KW"/>
</dbReference>
<dbReference type="Gene3D" id="2.60.40.1930">
    <property type="match status" value="4"/>
</dbReference>
<dbReference type="SMART" id="SM01419">
    <property type="entry name" value="Thiol-ester_cl"/>
    <property type="match status" value="1"/>
</dbReference>
<keyword evidence="10" id="KW-0395">Inflammatory response</keyword>
<dbReference type="SMART" id="SM01359">
    <property type="entry name" value="A2M_N_2"/>
    <property type="match status" value="1"/>
</dbReference>
<dbReference type="Gene3D" id="2.60.40.10">
    <property type="entry name" value="Immunoglobulins"/>
    <property type="match status" value="2"/>
</dbReference>
<reference evidence="13 14" key="1">
    <citation type="submission" date="2020-12" db="EMBL/GenBank/DDBJ databases">
        <title>De novo assembly of Tibetan sheep genome.</title>
        <authorList>
            <person name="Li X."/>
        </authorList>
    </citation>
    <scope>NUCLEOTIDE SEQUENCE [LARGE SCALE GENOMIC DNA]</scope>
    <source>
        <tissue evidence="13">Heart</tissue>
    </source>
</reference>
<dbReference type="SMART" id="SM01360">
    <property type="entry name" value="A2M"/>
    <property type="match status" value="1"/>
</dbReference>
<feature type="domain" description="NTR" evidence="12">
    <location>
        <begin position="1651"/>
        <end position="1759"/>
    </location>
</feature>
<dbReference type="Gene3D" id="1.50.10.20">
    <property type="match status" value="1"/>
</dbReference>
<dbReference type="Gene3D" id="2.60.40.1940">
    <property type="match status" value="1"/>
</dbReference>
<proteinExistence type="predicted"/>
<keyword evidence="4" id="KW-0399">Innate immunity</keyword>
<evidence type="ECO:0000256" key="8">
    <source>
        <dbReference type="ARBA" id="ARBA00023157"/>
    </source>
</evidence>
<keyword evidence="5" id="KW-0732">Signal</keyword>
<dbReference type="InterPro" id="IPR041425">
    <property type="entry name" value="C3/4/5_MG1"/>
</dbReference>
<dbReference type="InterPro" id="IPR050473">
    <property type="entry name" value="A2M/Complement_sys"/>
</dbReference>
<evidence type="ECO:0000313" key="13">
    <source>
        <dbReference type="EMBL" id="KAG5212887.1"/>
    </source>
</evidence>
<dbReference type="SUPFAM" id="SSF47686">
    <property type="entry name" value="Anaphylotoxins (complement system)"/>
    <property type="match status" value="1"/>
</dbReference>
<dbReference type="PANTHER" id="PTHR11412">
    <property type="entry name" value="MACROGLOBULIN / COMPLEMENT"/>
    <property type="match status" value="1"/>
</dbReference>
<dbReference type="Gene3D" id="1.20.91.20">
    <property type="entry name" value="Anaphylotoxins (complement system)"/>
    <property type="match status" value="1"/>
</dbReference>
<dbReference type="Pfam" id="PF21309">
    <property type="entry name" value="C5_CUB"/>
    <property type="match status" value="1"/>
</dbReference>
<dbReference type="SMART" id="SM00104">
    <property type="entry name" value="ANATO"/>
    <property type="match status" value="1"/>
</dbReference>
<dbReference type="SUPFAM" id="SSF48239">
    <property type="entry name" value="Terpenoid cyclases/Protein prenyltransferases"/>
    <property type="match status" value="1"/>
</dbReference>
<dbReference type="InterPro" id="IPR013783">
    <property type="entry name" value="Ig-like_fold"/>
</dbReference>
<dbReference type="InterPro" id="IPR000020">
    <property type="entry name" value="Anaphylatoxin/fibulin"/>
</dbReference>
<dbReference type="PANTHER" id="PTHR11412:SF83">
    <property type="entry name" value="COMPLEMENT C5"/>
    <property type="match status" value="1"/>
</dbReference>
<evidence type="ECO:0000259" key="12">
    <source>
        <dbReference type="PROSITE" id="PS50189"/>
    </source>
</evidence>
<evidence type="ECO:0000256" key="5">
    <source>
        <dbReference type="ARBA" id="ARBA00022729"/>
    </source>
</evidence>
<dbReference type="GO" id="GO:0005615">
    <property type="term" value="C:extracellular space"/>
    <property type="evidence" value="ECO:0007669"/>
    <property type="project" value="InterPro"/>
</dbReference>
<dbReference type="InterPro" id="IPR048843">
    <property type="entry name" value="C5_CUB"/>
</dbReference>
<dbReference type="GO" id="GO:0006954">
    <property type="term" value="P:inflammatory response"/>
    <property type="evidence" value="ECO:0007669"/>
    <property type="project" value="UniProtKB-KW"/>
</dbReference>
<dbReference type="SMART" id="SM00643">
    <property type="entry name" value="C345C"/>
    <property type="match status" value="1"/>
</dbReference>
<keyword evidence="4" id="KW-0391">Immunity</keyword>
<dbReference type="CDD" id="cd02896">
    <property type="entry name" value="complement_C3_C4_C5"/>
    <property type="match status" value="1"/>
</dbReference>
<dbReference type="InterPro" id="IPR001599">
    <property type="entry name" value="Macroglobln_a2"/>
</dbReference>
<dbReference type="Pfam" id="PF17789">
    <property type="entry name" value="MG4"/>
    <property type="match status" value="1"/>
</dbReference>
<evidence type="ECO:0000259" key="11">
    <source>
        <dbReference type="PROSITE" id="PS01178"/>
    </source>
</evidence>
<sequence>MLLRELDLLCHLTAIPVKVCNDIQIQPKDLSGGPNAISHVYLEALSAYFSKAAKIPLHYDNGFLIIQTDKSIYDSDQSDKDAHGCGTGGGRNNAEVFCLAGLTVLTSEMQMAPNKMKLREGAIATFLEVNKATSSISKVLIPRYVISAPKVFHVGASENVVIQVYGYTEDFDATVSIRSFPDKKVTYSSVHVTLSAENKFQNSATLTIQPKQLSERQSSVSHVYLEVISKHFSQAKKMPITYDNGFLFIHTDKPVYTPHQSVKVRVYSLNDDLKPAKRETVLTFIDPEGSEVDMIEENDYTGIISFPDFKIPSNPKYGVWTIRAKYKEDFSTTGTAYFEVKEYVLPHFSISIEPESNFIGYKDFTNFEITIRARYFYNKVVNEADVYISFGIRDNLKDNQKEMMQKAMQSTTLINGMAQVTFNSETAVKELSYESLEDLNDKYLYIGVTITESTGGFSEEAEIPGIKYVLSPYKLNLVATPLFVKPGIPYSIKVQVKDSFDHLVGGIPVTLSARTFDVNQEISDLESKKSVTRSSDGVASFVVNLPSEVTVLEFNIKTEDLDLPEENQASKDYRAVAYSSLSQSYLYIDWTENDKHLLVGEHLSIVVTPRSPYIDKITHYNYLILSKGKIVHYGTRDKLSDSAYQSINIPVTQDMVPSARLLVYYIVTGEQTAELVSDSVWLNIEEKCGNQLEVHLSPRTDTYSPGQRVSLTMETELDSWVALTAVDSAIYGVQRTAKRPLERVFQTLETSDLGCGAGGGRDNADVFYLAGLTFLTNANADHTREDDEPCKEILRPKRMLKKKIEEEAAKYKHINVKRCCYDGAHRNDDENCEQRAARIKKGPICIKAFKECCAIASEFRANKTYKNIQLGRLHVKSLLPVTKPEIRSYFPESWLWEVHHVPKRSQLQFVLPDSLTTWEVQGVGISNSGICVANTLKAKVFKSVFLEMNIPYSVVRGEQIQLSGTVYNYRTSGIQFCVKMHPVEGICSSGSPGTDSQGRRFSKCVPQKIEGSSSHLVTFTVLPLEIGLHNLSFSLETSVGNEILVKTLRVVPEGVKRESYAGVTLDPQGIYGVISRRKEFPYRIPLNMVPKTKVKRTVSIKGLLIGEVMSAVLSEEGIDSLTHLPKGNAEAELMSAVPVFYVYHYLEAGHNWDIFSTNSLTQKQNLKTKLKEGMASIMSFRNADYSYSMWKGGGASTWLTAFALRVLGQISKYVDQNQNSICNSLLWLLEKCQLENGSFKENSDYQPVKLQGTLPVEARENTLYLTAFAVIGIRKAFDICPLEKISTAVSKADIFLHENALSTQSAFTLAIAAYALSLGDKSHPQFRSIVSALKKKAFVKGNPPIYRFWKDDLEQKDSSAPNTGTARMVETTAYALLTSLSLKDMNYVSPIIRWLSEEQRYGGGFYSTQDTINAIEGLTEYSLLGRKLRLNMDVKVSYKNKGDLYHYKMSDKYFLGRPIEVPLSDDLVVLSTGQSSGLATVRVKTVVHKISTSEEVCSFHLKIETQEIEAFGYSSSEYKRIVACASYKFSSKESSSGSSHAVMDISLPTGVNANPEDLKALVEQVDQLLTDYEIKDGHVILQLNSIPSNEFLCVRFRIIELFEVGFLSPATFTVYEYHRPDKQCTMFYSTSHTKLQKVCEGATCKCIEADCGQMQAELDLTISAATRKERACKPDIAYAYKVEIIAVTEENAFVKYTATLLDIYKAGEAAAERDAEITFIKKTTCSNANLEKRKQYLIMGKEALQIKYNFRIKQEAQKR</sequence>
<dbReference type="InterPro" id="IPR008993">
    <property type="entry name" value="TIMP-like_OB-fold"/>
</dbReference>
<evidence type="ECO:0000256" key="10">
    <source>
        <dbReference type="ARBA" id="ARBA00023198"/>
    </source>
</evidence>
<evidence type="ECO:0000256" key="7">
    <source>
        <dbReference type="ARBA" id="ARBA00022966"/>
    </source>
</evidence>
<dbReference type="Pfam" id="PF01821">
    <property type="entry name" value="ANATO"/>
    <property type="match status" value="1"/>
</dbReference>
<dbReference type="Pfam" id="PF00207">
    <property type="entry name" value="A2M"/>
    <property type="match status" value="1"/>
</dbReference>
<dbReference type="SMART" id="SM01361">
    <property type="entry name" value="A2M_recep"/>
    <property type="match status" value="1"/>
</dbReference>
<keyword evidence="3" id="KW-0964">Secreted</keyword>
<dbReference type="FunFam" id="2.20.130.20:FF:000008">
    <property type="entry name" value="Complement component C5"/>
    <property type="match status" value="1"/>
</dbReference>
<gene>
    <name evidence="13" type="ORF">JEQ12_008673</name>
</gene>
<dbReference type="InterPro" id="IPR040839">
    <property type="entry name" value="MG4"/>
</dbReference>
<dbReference type="EMBL" id="JAEMGP010000002">
    <property type="protein sequence ID" value="KAG5212887.1"/>
    <property type="molecule type" value="Genomic_DNA"/>
</dbReference>
<dbReference type="Pfam" id="PF01759">
    <property type="entry name" value="NTR"/>
    <property type="match status" value="1"/>
</dbReference>
<protein>
    <recommendedName>
        <fullName evidence="15">Complement C5</fullName>
    </recommendedName>
</protein>
<evidence type="ECO:0000256" key="3">
    <source>
        <dbReference type="ARBA" id="ARBA00022525"/>
    </source>
</evidence>
<evidence type="ECO:0000256" key="4">
    <source>
        <dbReference type="ARBA" id="ARBA00022588"/>
    </source>
</evidence>
<dbReference type="GO" id="GO:0009986">
    <property type="term" value="C:cell surface"/>
    <property type="evidence" value="ECO:0007669"/>
    <property type="project" value="UniProtKB-SubCell"/>
</dbReference>
<comment type="subcellular location">
    <subcellularLocation>
        <location evidence="1">Cell surface</location>
    </subcellularLocation>
    <subcellularLocation>
        <location evidence="2">Secreted</location>
    </subcellularLocation>
</comment>
<dbReference type="FunFam" id="2.60.40.1940:FF:000001">
    <property type="entry name" value="Complement component C3"/>
    <property type="match status" value="1"/>
</dbReference>
<evidence type="ECO:0000256" key="6">
    <source>
        <dbReference type="ARBA" id="ARBA00022875"/>
    </source>
</evidence>
<dbReference type="InterPro" id="IPR011625">
    <property type="entry name" value="A2M_N_BRD"/>
</dbReference>
<dbReference type="Gene3D" id="2.20.130.20">
    <property type="match status" value="1"/>
</dbReference>
<dbReference type="Gene3D" id="2.60.40.690">
    <property type="entry name" value="Alpha-macroglobulin, receptor-binding domain"/>
    <property type="match status" value="1"/>
</dbReference>
<dbReference type="PROSITE" id="PS01178">
    <property type="entry name" value="ANAPHYLATOXIN_2"/>
    <property type="match status" value="1"/>
</dbReference>
<dbReference type="FunFam" id="2.60.40.1930:FF:000011">
    <property type="entry name" value="Complement C5"/>
    <property type="match status" value="1"/>
</dbReference>
<dbReference type="InterPro" id="IPR001134">
    <property type="entry name" value="Netrin_domain"/>
</dbReference>
<dbReference type="InterPro" id="IPR009048">
    <property type="entry name" value="A-macroglobulin_rcpt-bd"/>
</dbReference>
<keyword evidence="9" id="KW-0179">Complement alternate pathway</keyword>
<dbReference type="GO" id="GO:0004866">
    <property type="term" value="F:endopeptidase inhibitor activity"/>
    <property type="evidence" value="ECO:0007669"/>
    <property type="project" value="InterPro"/>
</dbReference>
<comment type="caution">
    <text evidence="13">The sequence shown here is derived from an EMBL/GenBank/DDBJ whole genome shotgun (WGS) entry which is preliminary data.</text>
</comment>
<feature type="domain" description="Anaphylatoxin-like" evidence="11">
    <location>
        <begin position="819"/>
        <end position="853"/>
    </location>
</feature>
<dbReference type="Pfam" id="PF07678">
    <property type="entry name" value="TED_complement"/>
    <property type="match status" value="1"/>
</dbReference>
<keyword evidence="7" id="KW-0882">Thioester bond</keyword>
<dbReference type="Gene3D" id="2.60.120.1540">
    <property type="match status" value="1"/>
</dbReference>
<dbReference type="InterPro" id="IPR018081">
    <property type="entry name" value="Anaphylatoxin_comp_syst"/>
</dbReference>
<evidence type="ECO:0000256" key="1">
    <source>
        <dbReference type="ARBA" id="ARBA00004241"/>
    </source>
</evidence>
<dbReference type="InterPro" id="IPR011626">
    <property type="entry name" value="Alpha-macroglobulin_TED"/>
</dbReference>
<evidence type="ECO:0000256" key="9">
    <source>
        <dbReference type="ARBA" id="ARBA00023162"/>
    </source>
</evidence>
<evidence type="ECO:0000313" key="14">
    <source>
        <dbReference type="Proteomes" id="UP000664991"/>
    </source>
</evidence>
<accession>A0A836D8J7</accession>
<dbReference type="InterPro" id="IPR008930">
    <property type="entry name" value="Terpenoid_cyclase/PrenylTrfase"/>
</dbReference>
<name>A0A836D8J7_SHEEP</name>
<dbReference type="Pfam" id="PF01835">
    <property type="entry name" value="MG2"/>
    <property type="match status" value="1"/>
</dbReference>
<dbReference type="InterPro" id="IPR041555">
    <property type="entry name" value="MG3"/>
</dbReference>
<organism evidence="13 14">
    <name type="scientific">Ovis aries</name>
    <name type="common">Sheep</name>
    <dbReference type="NCBI Taxonomy" id="9940"/>
    <lineage>
        <taxon>Eukaryota</taxon>
        <taxon>Metazoa</taxon>
        <taxon>Chordata</taxon>
        <taxon>Craniata</taxon>
        <taxon>Vertebrata</taxon>
        <taxon>Euteleostomi</taxon>
        <taxon>Mammalia</taxon>
        <taxon>Eutheria</taxon>
        <taxon>Laurasiatheria</taxon>
        <taxon>Artiodactyla</taxon>
        <taxon>Ruminantia</taxon>
        <taxon>Pecora</taxon>
        <taxon>Bovidae</taxon>
        <taxon>Caprinae</taxon>
        <taxon>Ovis</taxon>
    </lineage>
</organism>
<dbReference type="SUPFAM" id="SSF50242">
    <property type="entry name" value="TIMP-like"/>
    <property type="match status" value="1"/>
</dbReference>
<dbReference type="CDD" id="cd00017">
    <property type="entry name" value="ANATO"/>
    <property type="match status" value="1"/>
</dbReference>
<dbReference type="Pfam" id="PF07677">
    <property type="entry name" value="A2M_recep"/>
    <property type="match status" value="1"/>
</dbReference>
<dbReference type="Proteomes" id="UP000664991">
    <property type="component" value="Unassembled WGS sequence"/>
</dbReference>
<dbReference type="FunFam" id="2.60.40.10:FF:001848">
    <property type="entry name" value="Complement component C5"/>
    <property type="match status" value="1"/>
</dbReference>
<dbReference type="PROSITE" id="PS50189">
    <property type="entry name" value="NTR"/>
    <property type="match status" value="1"/>
</dbReference>
<dbReference type="Pfam" id="PF17791">
    <property type="entry name" value="MG3"/>
    <property type="match status" value="1"/>
</dbReference>
<dbReference type="GO" id="GO:0006957">
    <property type="term" value="P:complement activation, alternative pathway"/>
    <property type="evidence" value="ECO:0007669"/>
    <property type="project" value="UniProtKB-KW"/>
</dbReference>
<dbReference type="Gene3D" id="6.20.50.160">
    <property type="match status" value="1"/>
</dbReference>
<dbReference type="PRINTS" id="PR00004">
    <property type="entry name" value="ANAPHYLATOXN"/>
</dbReference>
<dbReference type="Pfam" id="PF07703">
    <property type="entry name" value="A2M_BRD"/>
    <property type="match status" value="1"/>
</dbReference>
<evidence type="ECO:0000256" key="2">
    <source>
        <dbReference type="ARBA" id="ARBA00004613"/>
    </source>
</evidence>